<dbReference type="PROSITE" id="PS50109">
    <property type="entry name" value="HIS_KIN"/>
    <property type="match status" value="1"/>
</dbReference>
<dbReference type="NCBIfam" id="TIGR00229">
    <property type="entry name" value="sensory_box"/>
    <property type="match status" value="4"/>
</dbReference>
<dbReference type="Pfam" id="PF08448">
    <property type="entry name" value="PAS_4"/>
    <property type="match status" value="1"/>
</dbReference>
<evidence type="ECO:0000313" key="10">
    <source>
        <dbReference type="Proteomes" id="UP000244527"/>
    </source>
</evidence>
<dbReference type="PANTHER" id="PTHR43304">
    <property type="entry name" value="PHYTOCHROME-LIKE PROTEIN CPH1"/>
    <property type="match status" value="1"/>
</dbReference>
<feature type="domain" description="PAC" evidence="8">
    <location>
        <begin position="501"/>
        <end position="554"/>
    </location>
</feature>
<dbReference type="Pfam" id="PF02518">
    <property type="entry name" value="HATPase_c"/>
    <property type="match status" value="1"/>
</dbReference>
<dbReference type="Gene3D" id="3.30.450.20">
    <property type="entry name" value="PAS domain"/>
    <property type="match status" value="6"/>
</dbReference>
<dbReference type="AlphaFoldDB" id="A0A2S1LH57"/>
<feature type="domain" description="PAS" evidence="7">
    <location>
        <begin position="166"/>
        <end position="236"/>
    </location>
</feature>
<dbReference type="Pfam" id="PF13426">
    <property type="entry name" value="PAS_9"/>
    <property type="match status" value="1"/>
</dbReference>
<dbReference type="KEGG" id="ffa:FFWV33_16820"/>
<evidence type="ECO:0000259" key="6">
    <source>
        <dbReference type="PROSITE" id="PS50109"/>
    </source>
</evidence>
<evidence type="ECO:0000256" key="5">
    <source>
        <dbReference type="ARBA" id="ARBA00022777"/>
    </source>
</evidence>
<feature type="domain" description="PAS" evidence="7">
    <location>
        <begin position="684"/>
        <end position="754"/>
    </location>
</feature>
<dbReference type="PRINTS" id="PR00344">
    <property type="entry name" value="BCTRLSENSOR"/>
</dbReference>
<dbReference type="Proteomes" id="UP000244527">
    <property type="component" value="Chromosome"/>
</dbReference>
<dbReference type="GO" id="GO:0000155">
    <property type="term" value="F:phosphorelay sensor kinase activity"/>
    <property type="evidence" value="ECO:0007669"/>
    <property type="project" value="InterPro"/>
</dbReference>
<evidence type="ECO:0000256" key="2">
    <source>
        <dbReference type="ARBA" id="ARBA00012438"/>
    </source>
</evidence>
<dbReference type="InterPro" id="IPR035965">
    <property type="entry name" value="PAS-like_dom_sf"/>
</dbReference>
<sequence>MNNAFSNKNNIANVIDLNLLKLDNDFARMLLFVTEICAVKDAFISLADVQGNSIKSKIGLDYLINLNDIICFQELVNGNEFLIISDLEKDPKFQSIDVNNTFKFFAGFPINIPGSLVPGTVCIFNREVKELSSIELKTLQQTISQIESLLQLNLDNQMLQETVYQKENNFDLLIKNSLEVFYQFDLEGNVIYVSKNWSSSLGYSNDDLVGSSYSKFIHPDDLDSSSEFLNKVGQKKNVVNEHAYRIRHKDGHYIWFSCKIELLENNKGTFFIGASRDITDYVESQNKLVLQKEFYEKIIKGIPSGVAVFDGDFRYIYLNPNAIVNKRLRKFIVGKNDFDYAKKTNREATFAINRTSKYEEAILKKQTIVWEEVLCDKLGQKTYHSRKISPLFHKDGTLDMLIGFGVDITESKNAQLELLKSKQLTSSVIKNVGVGILVQGPQSEIVENNDAACEMLGLTQDQLVGKTSFDKDWSVIHLDGTIFKAEDHPVPKAIKQLKPCNNIVMGVYRPVNSTLVWLLVNAIPVFDDNKELIYVICSFSDITSLKAAEDALKISIERFEYASKATSDAVWDWNIVTSSVFFGGRGTTLFGHKFENNSLMIPESLDFLHPEDRSAVIYSFEKAIKEGDTTWSCEYRYLKSDNTYAYVKDKAVILRNNNGEAFRMIGVQQDITNEKILKDELIQSEERFKGAFINSPVGMAIIDLKGNWLIVNNQMEEIFGYTGDEFKVRNFLDLTHPDDIEKDQVNLELLMTGEISILNREKKYIHKNGSIIWIHLSVAIVKNSLGDLIHFISQFVDITKKQELEKTNRLLVEENNRIKIIQLDEAKTMYRILASNMVDLVCTHSLDGRFKYVSPSIYRILGYVPEDLVGLSPDYFVHPQDVEKLQKSIVNFTAGKQDTAVEVRFRNKKGEYVWCETKANLVLEDSGDTSFHSATRDITARKTAEKKVEITMQKERELNDLKSNLVSTISHEFRTPMTTIRASAELIEMYLANQKIENQILVHKRIKTILGEIDRLVELMNTVLIISKDNLGKTGFVPVSADLKKICCDVFELYDIDQKKGRNLITSFQGNNFPVFIDVKLMEYTLINLINNAFKYSMGCEDVIFNLLSNKDFVIVEIIDFGIGIPEKDQDKLFNAFFRASNTYGVEGTGLGLYIVKVFTERNLGLIKLESKLGEGTKITLQFPKLKTTYISNN</sequence>
<organism evidence="9 10">
    <name type="scientific">Flavobacterium faecale</name>
    <dbReference type="NCBI Taxonomy" id="1355330"/>
    <lineage>
        <taxon>Bacteria</taxon>
        <taxon>Pseudomonadati</taxon>
        <taxon>Bacteroidota</taxon>
        <taxon>Flavobacteriia</taxon>
        <taxon>Flavobacteriales</taxon>
        <taxon>Flavobacteriaceae</taxon>
        <taxon>Flavobacterium</taxon>
    </lineage>
</organism>
<dbReference type="InterPro" id="IPR036890">
    <property type="entry name" value="HATPase_C_sf"/>
</dbReference>
<feature type="domain" description="PAC" evidence="8">
    <location>
        <begin position="758"/>
        <end position="810"/>
    </location>
</feature>
<dbReference type="PANTHER" id="PTHR43304:SF1">
    <property type="entry name" value="PAC DOMAIN-CONTAINING PROTEIN"/>
    <property type="match status" value="1"/>
</dbReference>
<dbReference type="PROSITE" id="PS50112">
    <property type="entry name" value="PAS"/>
    <property type="match status" value="4"/>
</dbReference>
<feature type="domain" description="PAC" evidence="8">
    <location>
        <begin position="631"/>
        <end position="683"/>
    </location>
</feature>
<keyword evidence="5" id="KW-0418">Kinase</keyword>
<dbReference type="SMART" id="SM00387">
    <property type="entry name" value="HATPase_c"/>
    <property type="match status" value="1"/>
</dbReference>
<dbReference type="SMART" id="SM00091">
    <property type="entry name" value="PAS"/>
    <property type="match status" value="6"/>
</dbReference>
<dbReference type="Pfam" id="PF00512">
    <property type="entry name" value="HisKA"/>
    <property type="match status" value="1"/>
</dbReference>
<dbReference type="InterPro" id="IPR052162">
    <property type="entry name" value="Sensor_kinase/Photoreceptor"/>
</dbReference>
<dbReference type="InterPro" id="IPR004358">
    <property type="entry name" value="Sig_transdc_His_kin-like_C"/>
</dbReference>
<dbReference type="InterPro" id="IPR005467">
    <property type="entry name" value="His_kinase_dom"/>
</dbReference>
<feature type="domain" description="PAC" evidence="8">
    <location>
        <begin position="368"/>
        <end position="420"/>
    </location>
</feature>
<evidence type="ECO:0000256" key="1">
    <source>
        <dbReference type="ARBA" id="ARBA00000085"/>
    </source>
</evidence>
<reference evidence="9 10" key="1">
    <citation type="submission" date="2017-04" db="EMBL/GenBank/DDBJ databases">
        <title>Compelte genome sequence of WV33.</title>
        <authorList>
            <person name="Lee P.C."/>
        </authorList>
    </citation>
    <scope>NUCLEOTIDE SEQUENCE [LARGE SCALE GENOMIC DNA]</scope>
    <source>
        <strain evidence="9 10">WV33</strain>
    </source>
</reference>
<evidence type="ECO:0000256" key="3">
    <source>
        <dbReference type="ARBA" id="ARBA00022553"/>
    </source>
</evidence>
<protein>
    <recommendedName>
        <fullName evidence="2">histidine kinase</fullName>
        <ecNumber evidence="2">2.7.13.3</ecNumber>
    </recommendedName>
</protein>
<dbReference type="CDD" id="cd00082">
    <property type="entry name" value="HisKA"/>
    <property type="match status" value="1"/>
</dbReference>
<dbReference type="CDD" id="cd00075">
    <property type="entry name" value="HATPase"/>
    <property type="match status" value="1"/>
</dbReference>
<dbReference type="InterPro" id="IPR013655">
    <property type="entry name" value="PAS_fold_3"/>
</dbReference>
<dbReference type="CDD" id="cd00130">
    <property type="entry name" value="PAS"/>
    <property type="match status" value="4"/>
</dbReference>
<dbReference type="SMART" id="SM00388">
    <property type="entry name" value="HisKA"/>
    <property type="match status" value="1"/>
</dbReference>
<dbReference type="SUPFAM" id="SSF47384">
    <property type="entry name" value="Homodimeric domain of signal transducing histidine kinase"/>
    <property type="match status" value="1"/>
</dbReference>
<dbReference type="InterPro" id="IPR013656">
    <property type="entry name" value="PAS_4"/>
</dbReference>
<dbReference type="SUPFAM" id="SSF55874">
    <property type="entry name" value="ATPase domain of HSP90 chaperone/DNA topoisomerase II/histidine kinase"/>
    <property type="match status" value="1"/>
</dbReference>
<name>A0A2S1LH57_9FLAO</name>
<evidence type="ECO:0000256" key="4">
    <source>
        <dbReference type="ARBA" id="ARBA00022679"/>
    </source>
</evidence>
<keyword evidence="3" id="KW-0597">Phosphoprotein</keyword>
<dbReference type="PROSITE" id="PS50113">
    <property type="entry name" value="PAC"/>
    <property type="match status" value="6"/>
</dbReference>
<accession>A0A2S1LH57</accession>
<feature type="domain" description="PAC" evidence="8">
    <location>
        <begin position="240"/>
        <end position="290"/>
    </location>
</feature>
<evidence type="ECO:0000259" key="7">
    <source>
        <dbReference type="PROSITE" id="PS50112"/>
    </source>
</evidence>
<feature type="domain" description="PAS" evidence="7">
    <location>
        <begin position="826"/>
        <end position="896"/>
    </location>
</feature>
<dbReference type="Pfam" id="PF08447">
    <property type="entry name" value="PAS_3"/>
    <property type="match status" value="4"/>
</dbReference>
<keyword evidence="10" id="KW-1185">Reference proteome</keyword>
<evidence type="ECO:0000313" key="9">
    <source>
        <dbReference type="EMBL" id="AWG23067.1"/>
    </source>
</evidence>
<proteinExistence type="predicted"/>
<dbReference type="InterPro" id="IPR003594">
    <property type="entry name" value="HATPase_dom"/>
</dbReference>
<evidence type="ECO:0000259" key="8">
    <source>
        <dbReference type="PROSITE" id="PS50113"/>
    </source>
</evidence>
<dbReference type="Gene3D" id="1.10.287.130">
    <property type="match status" value="1"/>
</dbReference>
<keyword evidence="4" id="KW-0808">Transferase</keyword>
<comment type="catalytic activity">
    <reaction evidence="1">
        <text>ATP + protein L-histidine = ADP + protein N-phospho-L-histidine.</text>
        <dbReference type="EC" id="2.7.13.3"/>
    </reaction>
</comment>
<gene>
    <name evidence="9" type="ORF">FFWV33_16820</name>
</gene>
<dbReference type="Gene3D" id="3.30.565.10">
    <property type="entry name" value="Histidine kinase-like ATPase, C-terminal domain"/>
    <property type="match status" value="1"/>
</dbReference>
<dbReference type="OrthoDB" id="9808408at2"/>
<dbReference type="InterPro" id="IPR000014">
    <property type="entry name" value="PAS"/>
</dbReference>
<feature type="domain" description="PAC" evidence="8">
    <location>
        <begin position="899"/>
        <end position="950"/>
    </location>
</feature>
<dbReference type="EC" id="2.7.13.3" evidence="2"/>
<dbReference type="SUPFAM" id="SSF55785">
    <property type="entry name" value="PYP-like sensor domain (PAS domain)"/>
    <property type="match status" value="6"/>
</dbReference>
<dbReference type="EMBL" id="CP020918">
    <property type="protein sequence ID" value="AWG23067.1"/>
    <property type="molecule type" value="Genomic_DNA"/>
</dbReference>
<dbReference type="InterPro" id="IPR000700">
    <property type="entry name" value="PAS-assoc_C"/>
</dbReference>
<dbReference type="InterPro" id="IPR001610">
    <property type="entry name" value="PAC"/>
</dbReference>
<dbReference type="InterPro" id="IPR003661">
    <property type="entry name" value="HisK_dim/P_dom"/>
</dbReference>
<feature type="domain" description="PAS" evidence="7">
    <location>
        <begin position="421"/>
        <end position="469"/>
    </location>
</feature>
<feature type="domain" description="Histidine kinase" evidence="6">
    <location>
        <begin position="968"/>
        <end position="1187"/>
    </location>
</feature>
<dbReference type="RefSeq" id="WP_108741973.1">
    <property type="nucleotide sequence ID" value="NZ_CP020918.1"/>
</dbReference>
<dbReference type="InterPro" id="IPR036097">
    <property type="entry name" value="HisK_dim/P_sf"/>
</dbReference>
<dbReference type="SMART" id="SM00086">
    <property type="entry name" value="PAC"/>
    <property type="match status" value="6"/>
</dbReference>